<evidence type="ECO:0000313" key="2">
    <source>
        <dbReference type="EMBL" id="SLN68006.1"/>
    </source>
</evidence>
<reference evidence="2 3" key="1">
    <citation type="submission" date="2017-03" db="EMBL/GenBank/DDBJ databases">
        <authorList>
            <person name="Afonso C.L."/>
            <person name="Miller P.J."/>
            <person name="Scott M.A."/>
            <person name="Spackman E."/>
            <person name="Goraichik I."/>
            <person name="Dimitrov K.M."/>
            <person name="Suarez D.L."/>
            <person name="Swayne D.E."/>
        </authorList>
    </citation>
    <scope>NUCLEOTIDE SEQUENCE [LARGE SCALE GENOMIC DNA]</scope>
    <source>
        <strain evidence="2 3">CECT 8625</strain>
    </source>
</reference>
<dbReference type="EMBL" id="FWFK01000007">
    <property type="protein sequence ID" value="SLN68006.1"/>
    <property type="molecule type" value="Genomic_DNA"/>
</dbReference>
<protein>
    <recommendedName>
        <fullName evidence="4">Coiled coil domain-containing protein</fullName>
    </recommendedName>
</protein>
<keyword evidence="1" id="KW-0175">Coiled coil</keyword>
<feature type="coiled-coil region" evidence="1">
    <location>
        <begin position="14"/>
        <end position="70"/>
    </location>
</feature>
<dbReference type="AlphaFoldDB" id="A0A1X7A3Y2"/>
<evidence type="ECO:0000313" key="3">
    <source>
        <dbReference type="Proteomes" id="UP000193570"/>
    </source>
</evidence>
<evidence type="ECO:0008006" key="4">
    <source>
        <dbReference type="Google" id="ProtNLM"/>
    </source>
</evidence>
<gene>
    <name evidence="2" type="ORF">ROJ8625_03508</name>
</gene>
<dbReference type="RefSeq" id="WP_085793173.1">
    <property type="nucleotide sequence ID" value="NZ_FWFK01000007.1"/>
</dbReference>
<sequence length="100" mass="11866">MAENETGEEKSAYQRRIEAKMAEWQAEIDRLRAKAEGARAEKEIEYEREARDLEVKKQDMRQRLDELKHSSGEAWHDVRQGLDRAWDSVEDAFKKARARF</sequence>
<organism evidence="2 3">
    <name type="scientific">Roseivivax jejudonensis</name>
    <dbReference type="NCBI Taxonomy" id="1529041"/>
    <lineage>
        <taxon>Bacteria</taxon>
        <taxon>Pseudomonadati</taxon>
        <taxon>Pseudomonadota</taxon>
        <taxon>Alphaproteobacteria</taxon>
        <taxon>Rhodobacterales</taxon>
        <taxon>Roseobacteraceae</taxon>
        <taxon>Roseivivax</taxon>
    </lineage>
</organism>
<dbReference type="Proteomes" id="UP000193570">
    <property type="component" value="Unassembled WGS sequence"/>
</dbReference>
<proteinExistence type="predicted"/>
<keyword evidence="3" id="KW-1185">Reference proteome</keyword>
<accession>A0A1X7A3Y2</accession>
<dbReference type="OrthoDB" id="9813316at2"/>
<name>A0A1X7A3Y2_9RHOB</name>
<evidence type="ECO:0000256" key="1">
    <source>
        <dbReference type="SAM" id="Coils"/>
    </source>
</evidence>